<name>A0A9D4Q8J4_RHISA</name>
<gene>
    <name evidence="2" type="ORF">HPB52_021964</name>
</gene>
<feature type="region of interest" description="Disordered" evidence="1">
    <location>
        <begin position="359"/>
        <end position="383"/>
    </location>
</feature>
<evidence type="ECO:0000313" key="2">
    <source>
        <dbReference type="EMBL" id="KAH7969806.1"/>
    </source>
</evidence>
<feature type="compositionally biased region" description="Low complexity" evidence="1">
    <location>
        <begin position="372"/>
        <end position="383"/>
    </location>
</feature>
<evidence type="ECO:0008006" key="4">
    <source>
        <dbReference type="Google" id="ProtNLM"/>
    </source>
</evidence>
<organism evidence="2 3">
    <name type="scientific">Rhipicephalus sanguineus</name>
    <name type="common">Brown dog tick</name>
    <name type="synonym">Ixodes sanguineus</name>
    <dbReference type="NCBI Taxonomy" id="34632"/>
    <lineage>
        <taxon>Eukaryota</taxon>
        <taxon>Metazoa</taxon>
        <taxon>Ecdysozoa</taxon>
        <taxon>Arthropoda</taxon>
        <taxon>Chelicerata</taxon>
        <taxon>Arachnida</taxon>
        <taxon>Acari</taxon>
        <taxon>Parasitiformes</taxon>
        <taxon>Ixodida</taxon>
        <taxon>Ixodoidea</taxon>
        <taxon>Ixodidae</taxon>
        <taxon>Rhipicephalinae</taxon>
        <taxon>Rhipicephalus</taxon>
        <taxon>Rhipicephalus</taxon>
    </lineage>
</organism>
<proteinExistence type="predicted"/>
<reference evidence="2" key="1">
    <citation type="journal article" date="2020" name="Cell">
        <title>Large-Scale Comparative Analyses of Tick Genomes Elucidate Their Genetic Diversity and Vector Capacities.</title>
        <authorList>
            <consortium name="Tick Genome and Microbiome Consortium (TIGMIC)"/>
            <person name="Jia N."/>
            <person name="Wang J."/>
            <person name="Shi W."/>
            <person name="Du L."/>
            <person name="Sun Y."/>
            <person name="Zhan W."/>
            <person name="Jiang J.F."/>
            <person name="Wang Q."/>
            <person name="Zhang B."/>
            <person name="Ji P."/>
            <person name="Bell-Sakyi L."/>
            <person name="Cui X.M."/>
            <person name="Yuan T.T."/>
            <person name="Jiang B.G."/>
            <person name="Yang W.F."/>
            <person name="Lam T.T."/>
            <person name="Chang Q.C."/>
            <person name="Ding S.J."/>
            <person name="Wang X.J."/>
            <person name="Zhu J.G."/>
            <person name="Ruan X.D."/>
            <person name="Zhao L."/>
            <person name="Wei J.T."/>
            <person name="Ye R.Z."/>
            <person name="Que T.C."/>
            <person name="Du C.H."/>
            <person name="Zhou Y.H."/>
            <person name="Cheng J.X."/>
            <person name="Dai P.F."/>
            <person name="Guo W.B."/>
            <person name="Han X.H."/>
            <person name="Huang E.J."/>
            <person name="Li L.F."/>
            <person name="Wei W."/>
            <person name="Gao Y.C."/>
            <person name="Liu J.Z."/>
            <person name="Shao H.Z."/>
            <person name="Wang X."/>
            <person name="Wang C.C."/>
            <person name="Yang T.C."/>
            <person name="Huo Q.B."/>
            <person name="Li W."/>
            <person name="Chen H.Y."/>
            <person name="Chen S.E."/>
            <person name="Zhou L.G."/>
            <person name="Ni X.B."/>
            <person name="Tian J.H."/>
            <person name="Sheng Y."/>
            <person name="Liu T."/>
            <person name="Pan Y.S."/>
            <person name="Xia L.Y."/>
            <person name="Li J."/>
            <person name="Zhao F."/>
            <person name="Cao W.C."/>
        </authorList>
    </citation>
    <scope>NUCLEOTIDE SEQUENCE</scope>
    <source>
        <strain evidence="2">Rsan-2018</strain>
    </source>
</reference>
<dbReference type="PANTHER" id="PTHR33198:SF20">
    <property type="entry name" value="RETROTRANSPOSON GAG DOMAIN-CONTAINING PROTEIN"/>
    <property type="match status" value="1"/>
</dbReference>
<sequence>MAPYFEGCSSGGGESAAIDRKVSPRAIECAFSFPFRPRWVWDHISESNRKFFCLSCNCVFKGAARDQVPTLANHHRCVCSSSFVFSSVRLKHVGSTFKFDLTKNCSRLPSAPKTSSSSTNKTQRSRSCLTTGRRRNSREHFDCAAYRHYNLATRVGPHRNGLPPRFRCRPPFSPLQLDTPLREFSSLLLHCLGPEGQRIFDALTPSPTTPQLSTTEPLTTDATATDTYDAAREILARHFAGARNIRLERHHFRERRQLHGESIPDFALALHELAASCDFAEQANDNMCDLFVTGIASPQLRSRLLLEGGTLTFDPREPSLSLKLLRTPLSASYASSHASMMIPDEARLIAAGTAARHDPFSEPPCLPHARQASSPSSDTDAASVPYSENAQVCGNCGRPHCEPTACPLAVEPASHAAAMVTLCEFVVAHAEHEDDAPLASKK</sequence>
<dbReference type="AlphaFoldDB" id="A0A9D4Q8J4"/>
<protein>
    <recommendedName>
        <fullName evidence="4">Tick transposon</fullName>
    </recommendedName>
</protein>
<evidence type="ECO:0000313" key="3">
    <source>
        <dbReference type="Proteomes" id="UP000821837"/>
    </source>
</evidence>
<accession>A0A9D4Q8J4</accession>
<feature type="compositionally biased region" description="Polar residues" evidence="1">
    <location>
        <begin position="108"/>
        <end position="130"/>
    </location>
</feature>
<comment type="caution">
    <text evidence="2">The sequence shown here is derived from an EMBL/GenBank/DDBJ whole genome shotgun (WGS) entry which is preliminary data.</text>
</comment>
<dbReference type="EMBL" id="JABSTV010001248">
    <property type="protein sequence ID" value="KAH7969806.1"/>
    <property type="molecule type" value="Genomic_DNA"/>
</dbReference>
<reference evidence="2" key="2">
    <citation type="submission" date="2021-09" db="EMBL/GenBank/DDBJ databases">
        <authorList>
            <person name="Jia N."/>
            <person name="Wang J."/>
            <person name="Shi W."/>
            <person name="Du L."/>
            <person name="Sun Y."/>
            <person name="Zhan W."/>
            <person name="Jiang J."/>
            <person name="Wang Q."/>
            <person name="Zhang B."/>
            <person name="Ji P."/>
            <person name="Sakyi L.B."/>
            <person name="Cui X."/>
            <person name="Yuan T."/>
            <person name="Jiang B."/>
            <person name="Yang W."/>
            <person name="Lam T.T.-Y."/>
            <person name="Chang Q."/>
            <person name="Ding S."/>
            <person name="Wang X."/>
            <person name="Zhu J."/>
            <person name="Ruan X."/>
            <person name="Zhao L."/>
            <person name="Wei J."/>
            <person name="Que T."/>
            <person name="Du C."/>
            <person name="Cheng J."/>
            <person name="Dai P."/>
            <person name="Han X."/>
            <person name="Huang E."/>
            <person name="Gao Y."/>
            <person name="Liu J."/>
            <person name="Shao H."/>
            <person name="Ye R."/>
            <person name="Li L."/>
            <person name="Wei W."/>
            <person name="Wang X."/>
            <person name="Wang C."/>
            <person name="Huo Q."/>
            <person name="Li W."/>
            <person name="Guo W."/>
            <person name="Chen H."/>
            <person name="Chen S."/>
            <person name="Zhou L."/>
            <person name="Zhou L."/>
            <person name="Ni X."/>
            <person name="Tian J."/>
            <person name="Zhou Y."/>
            <person name="Sheng Y."/>
            <person name="Liu T."/>
            <person name="Pan Y."/>
            <person name="Xia L."/>
            <person name="Li J."/>
            <person name="Zhao F."/>
            <person name="Cao W."/>
        </authorList>
    </citation>
    <scope>NUCLEOTIDE SEQUENCE</scope>
    <source>
        <strain evidence="2">Rsan-2018</strain>
        <tissue evidence="2">Larvae</tissue>
    </source>
</reference>
<keyword evidence="3" id="KW-1185">Reference proteome</keyword>
<evidence type="ECO:0000256" key="1">
    <source>
        <dbReference type="SAM" id="MobiDB-lite"/>
    </source>
</evidence>
<dbReference type="PANTHER" id="PTHR33198">
    <property type="entry name" value="ANK_REP_REGION DOMAIN-CONTAINING PROTEIN-RELATED"/>
    <property type="match status" value="1"/>
</dbReference>
<dbReference type="Proteomes" id="UP000821837">
    <property type="component" value="Unassembled WGS sequence"/>
</dbReference>
<dbReference type="VEuPathDB" id="VectorBase:RSAN_029030"/>
<feature type="region of interest" description="Disordered" evidence="1">
    <location>
        <begin position="108"/>
        <end position="133"/>
    </location>
</feature>